<protein>
    <submittedName>
        <fullName evidence="1">Uncharacterized protein</fullName>
    </submittedName>
</protein>
<evidence type="ECO:0000313" key="2">
    <source>
        <dbReference type="Proteomes" id="UP000501939"/>
    </source>
</evidence>
<dbReference type="AlphaFoldDB" id="A0A6G8S3V0"/>
<name>A0A6G8S3V0_9GAMM</name>
<dbReference type="Proteomes" id="UP000501939">
    <property type="component" value="Chromosome"/>
</dbReference>
<dbReference type="KEGG" id="alj:G8D99_06420"/>
<proteinExistence type="predicted"/>
<evidence type="ECO:0000313" key="1">
    <source>
        <dbReference type="EMBL" id="QIO08688.1"/>
    </source>
</evidence>
<organism evidence="1 2">
    <name type="scientific">Acinetobacter lanii</name>
    <dbReference type="NCBI Taxonomy" id="2715163"/>
    <lineage>
        <taxon>Bacteria</taxon>
        <taxon>Pseudomonadati</taxon>
        <taxon>Pseudomonadota</taxon>
        <taxon>Gammaproteobacteria</taxon>
        <taxon>Moraxellales</taxon>
        <taxon>Moraxellaceae</taxon>
        <taxon>Acinetobacter</taxon>
    </lineage>
</organism>
<keyword evidence="2" id="KW-1185">Reference proteome</keyword>
<dbReference type="RefSeq" id="WP_166323698.1">
    <property type="nucleotide sequence ID" value="NZ_CP049916.1"/>
</dbReference>
<accession>A0A6G8S3V0</accession>
<dbReference type="EMBL" id="CP049916">
    <property type="protein sequence ID" value="QIO08688.1"/>
    <property type="molecule type" value="Genomic_DNA"/>
</dbReference>
<reference evidence="1 2" key="1">
    <citation type="submission" date="2020-03" db="EMBL/GenBank/DDBJ databases">
        <authorList>
            <person name="Zhu W."/>
        </authorList>
    </citation>
    <scope>NUCLEOTIDE SEQUENCE [LARGE SCALE GENOMIC DNA]</scope>
    <source>
        <strain evidence="1 2">185</strain>
    </source>
</reference>
<gene>
    <name evidence="1" type="ORF">G8D99_06420</name>
</gene>
<sequence>MQSENTSSLVHSVVNTFTSDIDDVFFNPALRNAISYDCMIGYFNSSSFQIIAKSLLIFLKSNLDTKMRFIVSPNLSKDDLQIILKWYKDPK</sequence>